<keyword evidence="3" id="KW-0597">Phosphoprotein</keyword>
<evidence type="ECO:0000259" key="11">
    <source>
        <dbReference type="Pfam" id="PF02880"/>
    </source>
</evidence>
<dbReference type="SUPFAM" id="SSF53738">
    <property type="entry name" value="Phosphoglucomutase, first 3 domains"/>
    <property type="match status" value="3"/>
</dbReference>
<dbReference type="InterPro" id="IPR036900">
    <property type="entry name" value="A-D-PHexomutase_C_sf"/>
</dbReference>
<comment type="cofactor">
    <cofactor evidence="1">
        <name>Mg(2+)</name>
        <dbReference type="ChEBI" id="CHEBI:18420"/>
    </cofactor>
</comment>
<dbReference type="PROSITE" id="PS00710">
    <property type="entry name" value="PGM_PMM"/>
    <property type="match status" value="1"/>
</dbReference>
<dbReference type="EMBL" id="CP045032">
    <property type="protein sequence ID" value="QFQ02998.1"/>
    <property type="molecule type" value="Genomic_DNA"/>
</dbReference>
<keyword evidence="4 7" id="KW-0479">Metal-binding</keyword>
<dbReference type="OrthoDB" id="9806956at2"/>
<feature type="domain" description="Alpha-D-phosphohexomutase alpha/beta/alpha" evidence="10">
    <location>
        <begin position="167"/>
        <end position="270"/>
    </location>
</feature>
<evidence type="ECO:0000256" key="1">
    <source>
        <dbReference type="ARBA" id="ARBA00001946"/>
    </source>
</evidence>
<dbReference type="EC" id="5.4.2.8" evidence="12"/>
<dbReference type="InterPro" id="IPR005845">
    <property type="entry name" value="A-D-PHexomutase_a/b/a-II"/>
</dbReference>
<dbReference type="Pfam" id="PF02880">
    <property type="entry name" value="PGM_PMM_III"/>
    <property type="match status" value="1"/>
</dbReference>
<dbReference type="RefSeq" id="WP_151903295.1">
    <property type="nucleotide sequence ID" value="NZ_CP045032.1"/>
</dbReference>
<dbReference type="Gene3D" id="3.30.310.50">
    <property type="entry name" value="Alpha-D-phosphohexomutase, C-terminal domain"/>
    <property type="match status" value="1"/>
</dbReference>
<dbReference type="Proteomes" id="UP000326711">
    <property type="component" value="Chromosome"/>
</dbReference>
<keyword evidence="5 7" id="KW-0460">Magnesium</keyword>
<feature type="domain" description="Alpha-D-phosphohexomutase C-terminal" evidence="8">
    <location>
        <begin position="476"/>
        <end position="510"/>
    </location>
</feature>
<evidence type="ECO:0000256" key="7">
    <source>
        <dbReference type="RuleBase" id="RU004326"/>
    </source>
</evidence>
<dbReference type="Pfam" id="PF00408">
    <property type="entry name" value="PGM_PMM_IV"/>
    <property type="match status" value="1"/>
</dbReference>
<evidence type="ECO:0000256" key="6">
    <source>
        <dbReference type="ARBA" id="ARBA00023235"/>
    </source>
</evidence>
<evidence type="ECO:0000259" key="8">
    <source>
        <dbReference type="Pfam" id="PF00408"/>
    </source>
</evidence>
<evidence type="ECO:0000313" key="13">
    <source>
        <dbReference type="Proteomes" id="UP000326711"/>
    </source>
</evidence>
<sequence length="518" mass="55461">MSELHFGTAGLRAPVGPGVDQMNVSSVTRVTAGVAQWMRKKRTPRHADGRFYVAVGFDARYGSHQMARATAETFAGAGFEVTLIADPAATPILAWLVKNRQLDAGVQITASHNPAGDNGYKLYLDGGQQLLSPADEEIEAEICTQPAAAQIPRSESKSMDLAAKNGYVTAISALVATGEQKQLAPRRTLKILYTPMHGVGGEALESALRVSGFGDVHYVASQRWPDPTFPTVDFPNPEEPGATDLLLEEAREIQPDLVIALDPDADRCMLGVKDPSDEQYGYRMLRGDETGPLIAERVLKQHWQSNDSTARPVVATTVVSSQLLGAMARSRGWDYVETLTGFKHLARAAEGRPGELAFAYEEAIGTCPAPHVVADKDGVATALIAAAWTAELKEHGRTLLDELEALEKEFGSYRTAQVSARFATAAEAAAKVESFRDNPPEQLAGIAVTAEKITDSAGQSTAGVKLTGAEGDLSLRVVARPSGTEPKAKFYLEVTGPADQAATVEQRLARLEQDIAQT</sequence>
<dbReference type="InterPro" id="IPR016066">
    <property type="entry name" value="A-D-PHexomutase_CS"/>
</dbReference>
<evidence type="ECO:0000259" key="9">
    <source>
        <dbReference type="Pfam" id="PF02878"/>
    </source>
</evidence>
<dbReference type="GO" id="GO:0000287">
    <property type="term" value="F:magnesium ion binding"/>
    <property type="evidence" value="ECO:0007669"/>
    <property type="project" value="InterPro"/>
</dbReference>
<evidence type="ECO:0000259" key="10">
    <source>
        <dbReference type="Pfam" id="PF02879"/>
    </source>
</evidence>
<dbReference type="GO" id="GO:0004615">
    <property type="term" value="F:phosphomannomutase activity"/>
    <property type="evidence" value="ECO:0007669"/>
    <property type="project" value="UniProtKB-EC"/>
</dbReference>
<dbReference type="GO" id="GO:0008973">
    <property type="term" value="F:phosphopentomutase activity"/>
    <property type="evidence" value="ECO:0007669"/>
    <property type="project" value="TreeGrafter"/>
</dbReference>
<evidence type="ECO:0000256" key="5">
    <source>
        <dbReference type="ARBA" id="ARBA00022842"/>
    </source>
</evidence>
<protein>
    <submittedName>
        <fullName evidence="12">Putative phosphomannomutase</fullName>
        <ecNumber evidence="12">5.4.2.8</ecNumber>
    </submittedName>
</protein>
<dbReference type="KEGG" id="cuo:CUROG_08250"/>
<accession>A0A5J6Z7K3</accession>
<dbReference type="PANTHER" id="PTHR45745">
    <property type="entry name" value="PHOSPHOMANNOMUTASE 45A"/>
    <property type="match status" value="1"/>
</dbReference>
<dbReference type="InterPro" id="IPR005846">
    <property type="entry name" value="A-D-PHexomutase_a/b/a-III"/>
</dbReference>
<evidence type="ECO:0000313" key="12">
    <source>
        <dbReference type="EMBL" id="QFQ02998.1"/>
    </source>
</evidence>
<dbReference type="InterPro" id="IPR005844">
    <property type="entry name" value="A-D-PHexomutase_a/b/a-I"/>
</dbReference>
<dbReference type="CDD" id="cd05799">
    <property type="entry name" value="PGM2"/>
    <property type="match status" value="1"/>
</dbReference>
<dbReference type="PRINTS" id="PR00509">
    <property type="entry name" value="PGMPMM"/>
</dbReference>
<organism evidence="12 13">
    <name type="scientific">Corynebacterium urogenitale</name>
    <dbReference type="NCBI Taxonomy" id="2487892"/>
    <lineage>
        <taxon>Bacteria</taxon>
        <taxon>Bacillati</taxon>
        <taxon>Actinomycetota</taxon>
        <taxon>Actinomycetes</taxon>
        <taxon>Mycobacteriales</taxon>
        <taxon>Corynebacteriaceae</taxon>
        <taxon>Corynebacterium</taxon>
    </lineage>
</organism>
<dbReference type="Pfam" id="PF02878">
    <property type="entry name" value="PGM_PMM_I"/>
    <property type="match status" value="1"/>
</dbReference>
<dbReference type="GO" id="GO:0006166">
    <property type="term" value="P:purine ribonucleoside salvage"/>
    <property type="evidence" value="ECO:0007669"/>
    <property type="project" value="TreeGrafter"/>
</dbReference>
<dbReference type="Pfam" id="PF02879">
    <property type="entry name" value="PGM_PMM_II"/>
    <property type="match status" value="1"/>
</dbReference>
<keyword evidence="13" id="KW-1185">Reference proteome</keyword>
<feature type="domain" description="Alpha-D-phosphohexomutase alpha/beta/alpha" evidence="9">
    <location>
        <begin position="5"/>
        <end position="143"/>
    </location>
</feature>
<evidence type="ECO:0000256" key="2">
    <source>
        <dbReference type="ARBA" id="ARBA00010231"/>
    </source>
</evidence>
<dbReference type="SUPFAM" id="SSF55957">
    <property type="entry name" value="Phosphoglucomutase, C-terminal domain"/>
    <property type="match status" value="1"/>
</dbReference>
<proteinExistence type="inferred from homology"/>
<name>A0A5J6Z7K3_9CORY</name>
<dbReference type="InterPro" id="IPR005841">
    <property type="entry name" value="Alpha-D-phosphohexomutase_SF"/>
</dbReference>
<dbReference type="Gene3D" id="3.40.120.10">
    <property type="entry name" value="Alpha-D-Glucose-1,6-Bisphosphate, subunit A, domain 3"/>
    <property type="match status" value="3"/>
</dbReference>
<keyword evidence="6 12" id="KW-0413">Isomerase</keyword>
<dbReference type="PANTHER" id="PTHR45745:SF1">
    <property type="entry name" value="PHOSPHOGLUCOMUTASE 2B-RELATED"/>
    <property type="match status" value="1"/>
</dbReference>
<dbReference type="InterPro" id="IPR016055">
    <property type="entry name" value="A-D-PHexomutase_a/b/a-I/II/III"/>
</dbReference>
<dbReference type="InterPro" id="IPR005843">
    <property type="entry name" value="A-D-PHexomutase_C"/>
</dbReference>
<gene>
    <name evidence="12" type="ORF">CUROG_08250</name>
</gene>
<dbReference type="GO" id="GO:0005975">
    <property type="term" value="P:carbohydrate metabolic process"/>
    <property type="evidence" value="ECO:0007669"/>
    <property type="project" value="InterPro"/>
</dbReference>
<dbReference type="AlphaFoldDB" id="A0A5J6Z7K3"/>
<evidence type="ECO:0000256" key="4">
    <source>
        <dbReference type="ARBA" id="ARBA00022723"/>
    </source>
</evidence>
<comment type="similarity">
    <text evidence="2 7">Belongs to the phosphohexose mutase family.</text>
</comment>
<feature type="domain" description="Alpha-D-phosphohexomutase alpha/beta/alpha" evidence="11">
    <location>
        <begin position="287"/>
        <end position="404"/>
    </location>
</feature>
<evidence type="ECO:0000256" key="3">
    <source>
        <dbReference type="ARBA" id="ARBA00022553"/>
    </source>
</evidence>
<reference evidence="13" key="1">
    <citation type="submission" date="2019-10" db="EMBL/GenBank/DDBJ databases">
        <title>Complete genome sequence of Corynebacterium urogenitalis DSM 108747, isolated from the genital tract of a cow.</title>
        <authorList>
            <person name="Ruckert C."/>
            <person name="Ballas P."/>
            <person name="Wagener K."/>
            <person name="Drillich M."/>
            <person name="Kaempfer P."/>
            <person name="Busse H.-J."/>
            <person name="Ehling-Schulz M."/>
        </authorList>
    </citation>
    <scope>NUCLEOTIDE SEQUENCE [LARGE SCALE GENOMIC DNA]</scope>
    <source>
        <strain evidence="13">LMM 1652</strain>
    </source>
</reference>